<dbReference type="Gene3D" id="2.40.10.10">
    <property type="entry name" value="Trypsin-like serine proteases"/>
    <property type="match status" value="1"/>
</dbReference>
<evidence type="ECO:0000256" key="1">
    <source>
        <dbReference type="ARBA" id="ARBA00007664"/>
    </source>
</evidence>
<dbReference type="PANTHER" id="PTHR15462">
    <property type="entry name" value="SERINE PROTEASE"/>
    <property type="match status" value="1"/>
</dbReference>
<evidence type="ECO:0000259" key="4">
    <source>
        <dbReference type="PROSITE" id="PS50240"/>
    </source>
</evidence>
<evidence type="ECO:0000256" key="2">
    <source>
        <dbReference type="ARBA" id="ARBA00022729"/>
    </source>
</evidence>
<gene>
    <name evidence="5" type="ORF">MNEG_10697</name>
</gene>
<dbReference type="InterPro" id="IPR001254">
    <property type="entry name" value="Trypsin_dom"/>
</dbReference>
<feature type="domain" description="Peptidase S1" evidence="4">
    <location>
        <begin position="83"/>
        <end position="386"/>
    </location>
</feature>
<dbReference type="Pfam" id="PF00089">
    <property type="entry name" value="Trypsin"/>
    <property type="match status" value="1"/>
</dbReference>
<dbReference type="AlphaFoldDB" id="A0A0D2M839"/>
<proteinExistence type="inferred from homology"/>
<accession>A0A0D2M839</accession>
<dbReference type="InterPro" id="IPR009003">
    <property type="entry name" value="Peptidase_S1_PA"/>
</dbReference>
<sequence length="386" mass="38032">MMLLAVGPNPLAPSEAAALRKLLGSSSTVGSDDLREVVSPLPYPFSALGLLLLGEPEDVSGTRATGDQRRPGGGAAAASGGGVNGGGSAAAAAGDLSICTGLMVSPDLVLTAAHCLYTVPSEVHPNRPAGFRRVLGFYPSYSRSPDGAGYAPLGSISAEWSDVPKEWVAAAAAGTFLWKRDIGAVKLSRQVGLETGWFGLAAGCDVAGAMLAGVAKERAASGAGAAVAATVSAAVSVAGFPGASMVSAAGGGAYFPLMGDQRCRLGGAALCPTDDGGEGRMAGMLRHACDTGKGMSGAPLWVHGGTKEARAAAAAAAAGGLGGCKLGGNGGGARTAAGEPEEPPAVAMGVVSRHVGDCPWGADCINVAAPMDATAIAQVREWILRP</sequence>
<name>A0A0D2M839_9CHLO</name>
<dbReference type="InterPro" id="IPR018114">
    <property type="entry name" value="TRYPSIN_HIS"/>
</dbReference>
<dbReference type="PROSITE" id="PS00134">
    <property type="entry name" value="TRYPSIN_HIS"/>
    <property type="match status" value="1"/>
</dbReference>
<keyword evidence="6" id="KW-1185">Reference proteome</keyword>
<dbReference type="Proteomes" id="UP000054498">
    <property type="component" value="Unassembled WGS sequence"/>
</dbReference>
<dbReference type="InterPro" id="IPR050966">
    <property type="entry name" value="Glutamyl_endopeptidase"/>
</dbReference>
<dbReference type="PANTHER" id="PTHR15462:SF8">
    <property type="entry name" value="SERINE PROTEASE"/>
    <property type="match status" value="1"/>
</dbReference>
<dbReference type="EMBL" id="KK102642">
    <property type="protein sequence ID" value="KIY97266.1"/>
    <property type="molecule type" value="Genomic_DNA"/>
</dbReference>
<evidence type="ECO:0000313" key="5">
    <source>
        <dbReference type="EMBL" id="KIY97266.1"/>
    </source>
</evidence>
<dbReference type="KEGG" id="mng:MNEG_10697"/>
<keyword evidence="2" id="KW-0732">Signal</keyword>
<feature type="compositionally biased region" description="Gly residues" evidence="3">
    <location>
        <begin position="71"/>
        <end position="83"/>
    </location>
</feature>
<comment type="similarity">
    <text evidence="1">Belongs to the peptidase S1 family.</text>
</comment>
<dbReference type="GO" id="GO:0006508">
    <property type="term" value="P:proteolysis"/>
    <property type="evidence" value="ECO:0007669"/>
    <property type="project" value="InterPro"/>
</dbReference>
<dbReference type="GeneID" id="25727885"/>
<reference evidence="5 6" key="1">
    <citation type="journal article" date="2013" name="BMC Genomics">
        <title>Reconstruction of the lipid metabolism for the microalga Monoraphidium neglectum from its genome sequence reveals characteristics suitable for biofuel production.</title>
        <authorList>
            <person name="Bogen C."/>
            <person name="Al-Dilaimi A."/>
            <person name="Albersmeier A."/>
            <person name="Wichmann J."/>
            <person name="Grundmann M."/>
            <person name="Rupp O."/>
            <person name="Lauersen K.J."/>
            <person name="Blifernez-Klassen O."/>
            <person name="Kalinowski J."/>
            <person name="Goesmann A."/>
            <person name="Mussgnug J.H."/>
            <person name="Kruse O."/>
        </authorList>
    </citation>
    <scope>NUCLEOTIDE SEQUENCE [LARGE SCALE GENOMIC DNA]</scope>
    <source>
        <strain evidence="5 6">SAG 48.87</strain>
    </source>
</reference>
<dbReference type="OrthoDB" id="546450at2759"/>
<evidence type="ECO:0000313" key="6">
    <source>
        <dbReference type="Proteomes" id="UP000054498"/>
    </source>
</evidence>
<protein>
    <recommendedName>
        <fullName evidence="4">Peptidase S1 domain-containing protein</fullName>
    </recommendedName>
</protein>
<evidence type="ECO:0000256" key="3">
    <source>
        <dbReference type="SAM" id="MobiDB-lite"/>
    </source>
</evidence>
<feature type="region of interest" description="Disordered" evidence="3">
    <location>
        <begin position="59"/>
        <end position="83"/>
    </location>
</feature>
<dbReference type="InterPro" id="IPR043504">
    <property type="entry name" value="Peptidase_S1_PA_chymotrypsin"/>
</dbReference>
<organism evidence="5 6">
    <name type="scientific">Monoraphidium neglectum</name>
    <dbReference type="NCBI Taxonomy" id="145388"/>
    <lineage>
        <taxon>Eukaryota</taxon>
        <taxon>Viridiplantae</taxon>
        <taxon>Chlorophyta</taxon>
        <taxon>core chlorophytes</taxon>
        <taxon>Chlorophyceae</taxon>
        <taxon>CS clade</taxon>
        <taxon>Sphaeropleales</taxon>
        <taxon>Selenastraceae</taxon>
        <taxon>Monoraphidium</taxon>
    </lineage>
</organism>
<dbReference type="RefSeq" id="XP_013896286.1">
    <property type="nucleotide sequence ID" value="XM_014040832.1"/>
</dbReference>
<dbReference type="PROSITE" id="PS50240">
    <property type="entry name" value="TRYPSIN_DOM"/>
    <property type="match status" value="1"/>
</dbReference>
<dbReference type="SUPFAM" id="SSF50494">
    <property type="entry name" value="Trypsin-like serine proteases"/>
    <property type="match status" value="1"/>
</dbReference>
<dbReference type="GO" id="GO:0004252">
    <property type="term" value="F:serine-type endopeptidase activity"/>
    <property type="evidence" value="ECO:0007669"/>
    <property type="project" value="InterPro"/>
</dbReference>